<evidence type="ECO:0000256" key="3">
    <source>
        <dbReference type="PROSITE-ProRule" id="PRU00339"/>
    </source>
</evidence>
<keyword evidence="6" id="KW-1185">Reference proteome</keyword>
<dbReference type="EMBL" id="FOJU01000003">
    <property type="protein sequence ID" value="SFA99743.1"/>
    <property type="molecule type" value="Genomic_DNA"/>
</dbReference>
<organism evidence="5 6">
    <name type="scientific">Poseidonocella pacifica</name>
    <dbReference type="NCBI Taxonomy" id="871651"/>
    <lineage>
        <taxon>Bacteria</taxon>
        <taxon>Pseudomonadati</taxon>
        <taxon>Pseudomonadota</taxon>
        <taxon>Alphaproteobacteria</taxon>
        <taxon>Rhodobacterales</taxon>
        <taxon>Roseobacteraceae</taxon>
        <taxon>Poseidonocella</taxon>
    </lineage>
</organism>
<proteinExistence type="predicted"/>
<dbReference type="Pfam" id="PF14559">
    <property type="entry name" value="TPR_19"/>
    <property type="match status" value="1"/>
</dbReference>
<dbReference type="InterPro" id="IPR019734">
    <property type="entry name" value="TPR_rpt"/>
</dbReference>
<feature type="repeat" description="TPR" evidence="3">
    <location>
        <begin position="468"/>
        <end position="501"/>
    </location>
</feature>
<dbReference type="PROSITE" id="PS50005">
    <property type="entry name" value="TPR"/>
    <property type="match status" value="2"/>
</dbReference>
<dbReference type="InterPro" id="IPR011990">
    <property type="entry name" value="TPR-like_helical_dom_sf"/>
</dbReference>
<dbReference type="Gene3D" id="1.25.40.10">
    <property type="entry name" value="Tetratricopeptide repeat domain"/>
    <property type="match status" value="3"/>
</dbReference>
<dbReference type="PROSITE" id="PS50293">
    <property type="entry name" value="TPR_REGION"/>
    <property type="match status" value="1"/>
</dbReference>
<protein>
    <submittedName>
        <fullName evidence="5">Tetratricopeptide repeat-containing protein</fullName>
    </submittedName>
</protein>
<evidence type="ECO:0000256" key="4">
    <source>
        <dbReference type="SAM" id="SignalP"/>
    </source>
</evidence>
<keyword evidence="4" id="KW-0732">Signal</keyword>
<name>A0A1I0XIF4_9RHOB</name>
<reference evidence="5 6" key="1">
    <citation type="submission" date="2016-10" db="EMBL/GenBank/DDBJ databases">
        <authorList>
            <person name="de Groot N.N."/>
        </authorList>
    </citation>
    <scope>NUCLEOTIDE SEQUENCE [LARGE SCALE GENOMIC DNA]</scope>
    <source>
        <strain evidence="5 6">DSM 29316</strain>
    </source>
</reference>
<evidence type="ECO:0000256" key="1">
    <source>
        <dbReference type="ARBA" id="ARBA00022737"/>
    </source>
</evidence>
<feature type="signal peptide" evidence="4">
    <location>
        <begin position="1"/>
        <end position="24"/>
    </location>
</feature>
<dbReference type="STRING" id="871651.SAMN05421688_2217"/>
<dbReference type="AlphaFoldDB" id="A0A1I0XIF4"/>
<accession>A0A1I0XIF4</accession>
<dbReference type="RefSeq" id="WP_245752588.1">
    <property type="nucleotide sequence ID" value="NZ_FOJU01000003.1"/>
</dbReference>
<dbReference type="PANTHER" id="PTHR12558">
    <property type="entry name" value="CELL DIVISION CYCLE 16,23,27"/>
    <property type="match status" value="1"/>
</dbReference>
<dbReference type="SMART" id="SM00028">
    <property type="entry name" value="TPR"/>
    <property type="match status" value="8"/>
</dbReference>
<evidence type="ECO:0000313" key="6">
    <source>
        <dbReference type="Proteomes" id="UP000198796"/>
    </source>
</evidence>
<dbReference type="Pfam" id="PF13432">
    <property type="entry name" value="TPR_16"/>
    <property type="match status" value="2"/>
</dbReference>
<evidence type="ECO:0000256" key="2">
    <source>
        <dbReference type="ARBA" id="ARBA00022803"/>
    </source>
</evidence>
<dbReference type="Pfam" id="PF07719">
    <property type="entry name" value="TPR_2"/>
    <property type="match status" value="1"/>
</dbReference>
<feature type="chain" id="PRO_5011680980" evidence="4">
    <location>
        <begin position="25"/>
        <end position="569"/>
    </location>
</feature>
<feature type="repeat" description="TPR" evidence="3">
    <location>
        <begin position="399"/>
        <end position="432"/>
    </location>
</feature>
<sequence length="569" mass="62155">MPIRKLSLLALVTAGALSGMTATAQPIGLAGAYLAARSAEVQGDYADAARYFGQAMQRDPGNPSLMQGALIASMSLGHVERAVEIARKMEGAGIGTQIAQLAEVVGHAAEENWEQLAEERAEGEGVGPLVDGLVSAWAHLGAGDVSEALASFDAVADRSGMRAFGLYHKALALASVGDFEGADELFSGPEEAALKSTRRAVIAHIEILSQLERNDQALSLLRESFDADLDIALQTMSEKLESGETLPFTVATSPRDGVAEVFYSVALVLQRDANEAYTLLYTRAAEYLRPEHTDAILLSAALLDEMGNLDLAVQAYKKVPADHPAHFAAELGRADALRRDERIEAAVEVLDRLARVRPDMADVQVSLGDILRQTEDYAGAAEAYTRGLDEIDAQSPRRWFVLYARGIAYERLDRWEEAEADFREALELNPEHPQVLNYLGYSLVEKQLKLDEALNMIETAVSKRPENGYIVDSLGWVLYKLGRFDEAVEHMERAAELTPVDPIVNDHLGDVYWAVGRKLEARFQWLRALSFDPEEEEAARIRKKLDVGLDQVLADEGSPPLVDMANGAD</sequence>
<dbReference type="InterPro" id="IPR013105">
    <property type="entry name" value="TPR_2"/>
</dbReference>
<evidence type="ECO:0000313" key="5">
    <source>
        <dbReference type="EMBL" id="SFA99743.1"/>
    </source>
</evidence>
<keyword evidence="1" id="KW-0677">Repeat</keyword>
<dbReference type="Proteomes" id="UP000198796">
    <property type="component" value="Unassembled WGS sequence"/>
</dbReference>
<dbReference type="Pfam" id="PF13174">
    <property type="entry name" value="TPR_6"/>
    <property type="match status" value="1"/>
</dbReference>
<gene>
    <name evidence="5" type="ORF">SAMN05421688_2217</name>
</gene>
<dbReference type="PANTHER" id="PTHR12558:SF13">
    <property type="entry name" value="CELL DIVISION CYCLE PROTEIN 27 HOMOLOG"/>
    <property type="match status" value="1"/>
</dbReference>
<dbReference type="SUPFAM" id="SSF48452">
    <property type="entry name" value="TPR-like"/>
    <property type="match status" value="3"/>
</dbReference>
<keyword evidence="2 3" id="KW-0802">TPR repeat</keyword>